<comment type="subunit">
    <text evidence="6">Part of the 50S ribosomal subunit.</text>
</comment>
<dbReference type="InterPro" id="IPR000702">
    <property type="entry name" value="Ribosomal_uL6-like"/>
</dbReference>
<dbReference type="SUPFAM" id="SSF56053">
    <property type="entry name" value="Ribosomal protein L6"/>
    <property type="match status" value="2"/>
</dbReference>
<dbReference type="Gene3D" id="3.90.930.12">
    <property type="entry name" value="Ribosomal protein L6, alpha-beta domain"/>
    <property type="match status" value="2"/>
</dbReference>
<evidence type="ECO:0000256" key="8">
    <source>
        <dbReference type="RuleBase" id="RU003870"/>
    </source>
</evidence>
<comment type="caution">
    <text evidence="11">The sequence shown here is derived from an EMBL/GenBank/DDBJ whole genome shotgun (WGS) entry which is preliminary data.</text>
</comment>
<dbReference type="Proteomes" id="UP000229681">
    <property type="component" value="Unassembled WGS sequence"/>
</dbReference>
<dbReference type="InterPro" id="IPR020040">
    <property type="entry name" value="Ribosomal_uL6_a/b-dom"/>
</dbReference>
<dbReference type="Pfam" id="PF00347">
    <property type="entry name" value="Ribosomal_L6"/>
    <property type="match status" value="2"/>
</dbReference>
<keyword evidence="3 6" id="KW-0694">RNA-binding</keyword>
<dbReference type="InterPro" id="IPR019906">
    <property type="entry name" value="Ribosomal_uL6_bac-type"/>
</dbReference>
<dbReference type="PANTHER" id="PTHR11655">
    <property type="entry name" value="60S/50S RIBOSOMAL PROTEIN L6/L9"/>
    <property type="match status" value="1"/>
</dbReference>
<evidence type="ECO:0000256" key="1">
    <source>
        <dbReference type="ARBA" id="ARBA00009356"/>
    </source>
</evidence>
<dbReference type="GO" id="GO:0002181">
    <property type="term" value="P:cytoplasmic translation"/>
    <property type="evidence" value="ECO:0007669"/>
    <property type="project" value="TreeGrafter"/>
</dbReference>
<evidence type="ECO:0000313" key="13">
    <source>
        <dbReference type="Proteomes" id="UP000229681"/>
    </source>
</evidence>
<dbReference type="PIRSF" id="PIRSF002162">
    <property type="entry name" value="Ribosomal_L6"/>
    <property type="match status" value="1"/>
</dbReference>
<dbReference type="FunFam" id="3.90.930.12:FF:000002">
    <property type="entry name" value="50S ribosomal protein L6"/>
    <property type="match status" value="1"/>
</dbReference>
<protein>
    <recommendedName>
        <fullName evidence="6">Large ribosomal subunit protein uL6</fullName>
    </recommendedName>
</protein>
<dbReference type="AlphaFoldDB" id="A0A2M8PYK5"/>
<evidence type="ECO:0000256" key="5">
    <source>
        <dbReference type="ARBA" id="ARBA00023274"/>
    </source>
</evidence>
<organism evidence="11 12">
    <name type="scientific">Candidatus Thermofonsia Clade 1 bacterium</name>
    <dbReference type="NCBI Taxonomy" id="2364210"/>
    <lineage>
        <taxon>Bacteria</taxon>
        <taxon>Bacillati</taxon>
        <taxon>Chloroflexota</taxon>
        <taxon>Candidatus Thermofontia</taxon>
        <taxon>Candidatus Thermofonsia Clade 1</taxon>
    </lineage>
</organism>
<evidence type="ECO:0000313" key="11">
    <source>
        <dbReference type="EMBL" id="PJF42638.1"/>
    </source>
</evidence>
<evidence type="ECO:0000313" key="12">
    <source>
        <dbReference type="Proteomes" id="UP000228947"/>
    </source>
</evidence>
<feature type="domain" description="Large ribosomal subunit protein uL6 alpha-beta" evidence="9">
    <location>
        <begin position="92"/>
        <end position="166"/>
    </location>
</feature>
<dbReference type="NCBIfam" id="TIGR03654">
    <property type="entry name" value="L6_bact"/>
    <property type="match status" value="1"/>
</dbReference>
<feature type="domain" description="Large ribosomal subunit protein uL6 alpha-beta" evidence="9">
    <location>
        <begin position="11"/>
        <end position="83"/>
    </location>
</feature>
<accession>A0A2M8PYK5</accession>
<evidence type="ECO:0000256" key="7">
    <source>
        <dbReference type="RuleBase" id="RU003869"/>
    </source>
</evidence>
<dbReference type="Proteomes" id="UP000228947">
    <property type="component" value="Unassembled WGS sequence"/>
</dbReference>
<gene>
    <name evidence="6" type="primary">rplF</name>
    <name evidence="10" type="ORF">CUN49_00165</name>
    <name evidence="11" type="ORF">CUN50_03415</name>
</gene>
<dbReference type="HAMAP" id="MF_01365_B">
    <property type="entry name" value="Ribosomal_uL6_B"/>
    <property type="match status" value="1"/>
</dbReference>
<keyword evidence="4 6" id="KW-0689">Ribosomal protein</keyword>
<dbReference type="PRINTS" id="PR00059">
    <property type="entry name" value="RIBOSOMALL6"/>
</dbReference>
<dbReference type="GO" id="GO:0019843">
    <property type="term" value="F:rRNA binding"/>
    <property type="evidence" value="ECO:0007669"/>
    <property type="project" value="UniProtKB-UniRule"/>
</dbReference>
<reference evidence="12 13" key="1">
    <citation type="submission" date="2017-11" db="EMBL/GenBank/DDBJ databases">
        <title>Evolution of Phototrophy in the Chloroflexi Phylum Driven by Horizontal Gene Transfer.</title>
        <authorList>
            <person name="Ward L.M."/>
            <person name="Hemp J."/>
            <person name="Shih P.M."/>
            <person name="Mcglynn S.E."/>
            <person name="Fischer W."/>
        </authorList>
    </citation>
    <scope>NUCLEOTIDE SEQUENCE [LARGE SCALE GENOMIC DNA]</scope>
    <source>
        <strain evidence="11">CP1_1M</strain>
        <strain evidence="10">JP3_13</strain>
    </source>
</reference>
<keyword evidence="5 6" id="KW-0687">Ribonucleoprotein</keyword>
<dbReference type="PANTHER" id="PTHR11655:SF14">
    <property type="entry name" value="LARGE RIBOSOMAL SUBUNIT PROTEIN UL6M"/>
    <property type="match status" value="1"/>
</dbReference>
<dbReference type="GO" id="GO:0003735">
    <property type="term" value="F:structural constituent of ribosome"/>
    <property type="evidence" value="ECO:0007669"/>
    <property type="project" value="UniProtKB-UniRule"/>
</dbReference>
<proteinExistence type="inferred from homology"/>
<evidence type="ECO:0000256" key="2">
    <source>
        <dbReference type="ARBA" id="ARBA00022730"/>
    </source>
</evidence>
<sequence>MSRIGKQPITIPPKVEVTLGAGNHLMVKGPKGQLTMQVHPSIIIKKEDGKLVVERPNDERQTRALHGLTRALVQNMVTGVTTGYRRTLQVEGTGYRVELKGKNLVVYVGYSHSIEVTPPEGISFVVEDRNTIFHVDGLDKQLVGQVAANIRALRPPEPYHGKGIRYKDEVIRRKAGKAGKGK</sequence>
<dbReference type="EMBL" id="PGTL01000012">
    <property type="protein sequence ID" value="PJF42638.1"/>
    <property type="molecule type" value="Genomic_DNA"/>
</dbReference>
<comment type="similarity">
    <text evidence="1 6 7">Belongs to the universal ribosomal protein uL6 family.</text>
</comment>
<evidence type="ECO:0000256" key="6">
    <source>
        <dbReference type="HAMAP-Rule" id="MF_01365"/>
    </source>
</evidence>
<evidence type="ECO:0000256" key="4">
    <source>
        <dbReference type="ARBA" id="ARBA00022980"/>
    </source>
</evidence>
<evidence type="ECO:0000259" key="9">
    <source>
        <dbReference type="Pfam" id="PF00347"/>
    </source>
</evidence>
<comment type="function">
    <text evidence="6 8">This protein binds to the 23S rRNA, and is important in its secondary structure. It is located near the subunit interface in the base of the L7/L12 stalk, and near the tRNA binding site of the peptidyltransferase center.</text>
</comment>
<name>A0A2M8PYK5_9CHLR</name>
<dbReference type="InterPro" id="IPR036789">
    <property type="entry name" value="Ribosomal_uL6-like_a/b-dom_sf"/>
</dbReference>
<keyword evidence="2 6" id="KW-0699">rRNA-binding</keyword>
<evidence type="ECO:0000313" key="10">
    <source>
        <dbReference type="EMBL" id="PJF37468.1"/>
    </source>
</evidence>
<dbReference type="GO" id="GO:0022625">
    <property type="term" value="C:cytosolic large ribosomal subunit"/>
    <property type="evidence" value="ECO:0007669"/>
    <property type="project" value="UniProtKB-UniRule"/>
</dbReference>
<evidence type="ECO:0000256" key="3">
    <source>
        <dbReference type="ARBA" id="ARBA00022884"/>
    </source>
</evidence>
<accession>A0A2M8PIV0</accession>
<dbReference type="FunFam" id="3.90.930.12:FF:000001">
    <property type="entry name" value="50S ribosomal protein L6"/>
    <property type="match status" value="1"/>
</dbReference>
<dbReference type="EMBL" id="PGTM01000001">
    <property type="protein sequence ID" value="PJF37468.1"/>
    <property type="molecule type" value="Genomic_DNA"/>
</dbReference>